<evidence type="ECO:0000313" key="7">
    <source>
        <dbReference type="EMBL" id="SER75165.1"/>
    </source>
</evidence>
<evidence type="ECO:0000313" key="8">
    <source>
        <dbReference type="Proteomes" id="UP000198505"/>
    </source>
</evidence>
<dbReference type="Gene3D" id="2.70.98.70">
    <property type="match status" value="1"/>
</dbReference>
<sequence>MRRLLLLLHTVRYLKIQQLVYRVYYRFSKPRLKKRPAPEMRGVITAWSGPNFILPATDDGKSFTFLGETGYLQYGWNNPAFSKLWLYNLHYQDDLNAVGADGRSAVCQQLVENWIDANPPLQGNGWEPYCLSLRIVNWVKWLSRLQADEVDPRWLSSLACQANALAQQLEFHILANHLFANAKALVFAGSFLGGKQGDALLGRGVRLLDQQVPEQFLADGAHYELSPMYHATLLWDMCDLVQLQQQTRLVALDQRKTLWRRVITHGISWLRKMVHPDGDIAFFNDATLGIAPTLKQLEGYAGQLGCVPEPISRNADFAPLQLCHLKSSGYVVIDWAEGHRALLDAAKVGPGYQPGHAHADTLSFELSLFGQRVFVNSGISQYGEDTERHRQRSTAAHNTLEVDGENSSEIWAGFRVARRAKPIDLAIRQQEGYIRVDAAHDGYQRLPGKVLHQRQWLAKPSELVIEDQLSGDFKQAKAYFHLHPDVRLEQVDGNHLQGNLAQCQVFNLSFEGGIVETQAGSWHPAFGVSLPNNCVVVTLQASELKTQISWRDV</sequence>
<evidence type="ECO:0000256" key="2">
    <source>
        <dbReference type="ARBA" id="ARBA00022729"/>
    </source>
</evidence>
<keyword evidence="4" id="KW-0456">Lyase</keyword>
<dbReference type="GO" id="GO:0016829">
    <property type="term" value="F:lyase activity"/>
    <property type="evidence" value="ECO:0007669"/>
    <property type="project" value="UniProtKB-KW"/>
</dbReference>
<comment type="subcellular location">
    <subcellularLocation>
        <location evidence="1">Periplasm</location>
    </subcellularLocation>
</comment>
<evidence type="ECO:0000256" key="1">
    <source>
        <dbReference type="ARBA" id="ARBA00004418"/>
    </source>
</evidence>
<dbReference type="Pfam" id="PF07940">
    <property type="entry name" value="Hepar_II_III_C"/>
    <property type="match status" value="1"/>
</dbReference>
<feature type="domain" description="Heparinase II/III-like C-terminal" evidence="5">
    <location>
        <begin position="324"/>
        <end position="550"/>
    </location>
</feature>
<accession>A0A1H9RRT8</accession>
<dbReference type="InterPro" id="IPR031680">
    <property type="entry name" value="Hepar_II_III_N"/>
</dbReference>
<protein>
    <submittedName>
        <fullName evidence="7">Uncharacterized conserved protein, heparinase superfamily</fullName>
    </submittedName>
</protein>
<dbReference type="Proteomes" id="UP000198505">
    <property type="component" value="Unassembled WGS sequence"/>
</dbReference>
<gene>
    <name evidence="7" type="ORF">SAMN04487958_102524</name>
</gene>
<dbReference type="Pfam" id="PF16889">
    <property type="entry name" value="Hepar_II_III_N"/>
    <property type="match status" value="1"/>
</dbReference>
<name>A0A1H9RRT8_9GAMM</name>
<reference evidence="8" key="1">
    <citation type="submission" date="2016-10" db="EMBL/GenBank/DDBJ databases">
        <authorList>
            <person name="Varghese N."/>
            <person name="Submissions S."/>
        </authorList>
    </citation>
    <scope>NUCLEOTIDE SEQUENCE [LARGE SCALE GENOMIC DNA]</scope>
    <source>
        <strain evidence="8">CGMCC 1.6495</strain>
    </source>
</reference>
<dbReference type="PANTHER" id="PTHR39210">
    <property type="entry name" value="HEPARIN-SULFATE LYASE"/>
    <property type="match status" value="1"/>
</dbReference>
<evidence type="ECO:0000256" key="3">
    <source>
        <dbReference type="ARBA" id="ARBA00022764"/>
    </source>
</evidence>
<dbReference type="InterPro" id="IPR008929">
    <property type="entry name" value="Chondroitin_lyas"/>
</dbReference>
<keyword evidence="8" id="KW-1185">Reference proteome</keyword>
<evidence type="ECO:0000256" key="4">
    <source>
        <dbReference type="ARBA" id="ARBA00023239"/>
    </source>
</evidence>
<dbReference type="GO" id="GO:0042597">
    <property type="term" value="C:periplasmic space"/>
    <property type="evidence" value="ECO:0007669"/>
    <property type="project" value="UniProtKB-SubCell"/>
</dbReference>
<keyword evidence="2" id="KW-0732">Signal</keyword>
<dbReference type="EMBL" id="FOGS01000002">
    <property type="protein sequence ID" value="SER75165.1"/>
    <property type="molecule type" value="Genomic_DNA"/>
</dbReference>
<dbReference type="STRING" id="416874.SAMN04487958_102524"/>
<evidence type="ECO:0000259" key="6">
    <source>
        <dbReference type="Pfam" id="PF16889"/>
    </source>
</evidence>
<feature type="domain" description="Heparin-sulfate lyase N-terminal" evidence="6">
    <location>
        <begin position="112"/>
        <end position="290"/>
    </location>
</feature>
<dbReference type="SUPFAM" id="SSF48230">
    <property type="entry name" value="Chondroitin AC/alginate lyase"/>
    <property type="match status" value="1"/>
</dbReference>
<proteinExistence type="predicted"/>
<keyword evidence="3" id="KW-0574">Periplasm</keyword>
<dbReference type="PANTHER" id="PTHR39210:SF1">
    <property type="entry name" value="HEPARIN-SULFATE LYASE"/>
    <property type="match status" value="1"/>
</dbReference>
<dbReference type="AlphaFoldDB" id="A0A1H9RRT8"/>
<organism evidence="7 8">
    <name type="scientific">Vreelandella subterranea</name>
    <dbReference type="NCBI Taxonomy" id="416874"/>
    <lineage>
        <taxon>Bacteria</taxon>
        <taxon>Pseudomonadati</taxon>
        <taxon>Pseudomonadota</taxon>
        <taxon>Gammaproteobacteria</taxon>
        <taxon>Oceanospirillales</taxon>
        <taxon>Halomonadaceae</taxon>
        <taxon>Vreelandella</taxon>
    </lineage>
</organism>
<dbReference type="Gene3D" id="1.50.10.100">
    <property type="entry name" value="Chondroitin AC/alginate lyase"/>
    <property type="match status" value="1"/>
</dbReference>
<evidence type="ECO:0000259" key="5">
    <source>
        <dbReference type="Pfam" id="PF07940"/>
    </source>
</evidence>
<dbReference type="InterPro" id="IPR012480">
    <property type="entry name" value="Hepar_II_III_C"/>
</dbReference>